<proteinExistence type="inferred from homology"/>
<keyword evidence="4" id="KW-1185">Reference proteome</keyword>
<gene>
    <name evidence="3" type="ORF">DERYTH_LOCUS17156</name>
</gene>
<evidence type="ECO:0000256" key="2">
    <source>
        <dbReference type="SAM" id="MobiDB-lite"/>
    </source>
</evidence>
<reference evidence="3" key="1">
    <citation type="submission" date="2021-06" db="EMBL/GenBank/DDBJ databases">
        <authorList>
            <person name="Kallberg Y."/>
            <person name="Tangrot J."/>
            <person name="Rosling A."/>
        </authorList>
    </citation>
    <scope>NUCLEOTIDE SEQUENCE</scope>
    <source>
        <strain evidence="3">MA453B</strain>
    </source>
</reference>
<organism evidence="3 4">
    <name type="scientific">Dentiscutata erythropus</name>
    <dbReference type="NCBI Taxonomy" id="1348616"/>
    <lineage>
        <taxon>Eukaryota</taxon>
        <taxon>Fungi</taxon>
        <taxon>Fungi incertae sedis</taxon>
        <taxon>Mucoromycota</taxon>
        <taxon>Glomeromycotina</taxon>
        <taxon>Glomeromycetes</taxon>
        <taxon>Diversisporales</taxon>
        <taxon>Gigasporaceae</taxon>
        <taxon>Dentiscutata</taxon>
    </lineage>
</organism>
<dbReference type="GO" id="GO:0006334">
    <property type="term" value="P:nucleosome assembly"/>
    <property type="evidence" value="ECO:0007669"/>
    <property type="project" value="InterPro"/>
</dbReference>
<dbReference type="Gene3D" id="3.30.1120.90">
    <property type="entry name" value="Nucleosome assembly protein"/>
    <property type="match status" value="1"/>
</dbReference>
<protein>
    <submittedName>
        <fullName evidence="3">16636_t:CDS:1</fullName>
    </submittedName>
</protein>
<feature type="non-terminal residue" evidence="3">
    <location>
        <position position="1"/>
    </location>
</feature>
<feature type="region of interest" description="Disordered" evidence="2">
    <location>
        <begin position="17"/>
        <end position="38"/>
    </location>
</feature>
<dbReference type="SUPFAM" id="SSF143113">
    <property type="entry name" value="NAP-like"/>
    <property type="match status" value="1"/>
</dbReference>
<evidence type="ECO:0000313" key="4">
    <source>
        <dbReference type="Proteomes" id="UP000789405"/>
    </source>
</evidence>
<dbReference type="EMBL" id="CAJVPY010015856">
    <property type="protein sequence ID" value="CAG8754014.1"/>
    <property type="molecule type" value="Genomic_DNA"/>
</dbReference>
<sequence length="100" mass="12064">SNKTRVVKTTVPTDSFFQFFNPPAEPEDDNEDDDDNLDERLEMDYQIGEDIKEKLIPRAIDWYTDILRYHLVATITDQTTFHYIGYVIRWWNRMNIIDFK</sequence>
<dbReference type="AlphaFoldDB" id="A0A9N9NRL2"/>
<feature type="compositionally biased region" description="Acidic residues" evidence="2">
    <location>
        <begin position="25"/>
        <end position="37"/>
    </location>
</feature>
<dbReference type="Proteomes" id="UP000789405">
    <property type="component" value="Unassembled WGS sequence"/>
</dbReference>
<dbReference type="GO" id="GO:0005634">
    <property type="term" value="C:nucleus"/>
    <property type="evidence" value="ECO:0007669"/>
    <property type="project" value="InterPro"/>
</dbReference>
<dbReference type="InterPro" id="IPR002164">
    <property type="entry name" value="NAP_family"/>
</dbReference>
<dbReference type="OrthoDB" id="27325at2759"/>
<evidence type="ECO:0000313" key="3">
    <source>
        <dbReference type="EMBL" id="CAG8754014.1"/>
    </source>
</evidence>
<dbReference type="InterPro" id="IPR037231">
    <property type="entry name" value="NAP-like_sf"/>
</dbReference>
<comment type="similarity">
    <text evidence="1">Belongs to the nucleosome assembly protein (NAP) family.</text>
</comment>
<comment type="caution">
    <text evidence="3">The sequence shown here is derived from an EMBL/GenBank/DDBJ whole genome shotgun (WGS) entry which is preliminary data.</text>
</comment>
<evidence type="ECO:0000256" key="1">
    <source>
        <dbReference type="ARBA" id="ARBA00009947"/>
    </source>
</evidence>
<dbReference type="Pfam" id="PF00956">
    <property type="entry name" value="NAP"/>
    <property type="match status" value="1"/>
</dbReference>
<accession>A0A9N9NRL2</accession>
<name>A0A9N9NRL2_9GLOM</name>